<evidence type="ECO:0000256" key="2">
    <source>
        <dbReference type="SAM" id="MobiDB-lite"/>
    </source>
</evidence>
<dbReference type="InterPro" id="IPR052534">
    <property type="entry name" value="Extracell_DNA_Util/SecSys_Comp"/>
</dbReference>
<reference evidence="4" key="1">
    <citation type="submission" date="2017-05" db="EMBL/GenBank/DDBJ databases">
        <authorList>
            <person name="Imhoff J.F."/>
            <person name="Rahn T."/>
            <person name="Kuenzel S."/>
            <person name="Neulinger S.C."/>
        </authorList>
    </citation>
    <scope>NUCLEOTIDE SEQUENCE</scope>
    <source>
        <strain evidence="4">DSM 4395</strain>
    </source>
</reference>
<keyword evidence="5" id="KW-1185">Reference proteome</keyword>
<dbReference type="PANTHER" id="PTHR40278:SF2">
    <property type="entry name" value="TYPE IV PILUS INNER MEMBRANE COMPONENT PILN"/>
    <property type="match status" value="1"/>
</dbReference>
<evidence type="ECO:0000256" key="3">
    <source>
        <dbReference type="SAM" id="Phobius"/>
    </source>
</evidence>
<sequence length="196" mass="21882">MAHINLLPWREAARRRRQRDLAITAAAALGLVLLIGVLLKVQLEAVIDAQQARNAFLEARVAVLDRRLREINALEQRKADLLARMEVIQRLQASRPEIVHMLDQLVDAVPAGVFLTQLKQEQGEVTIEGRAQSNAHVSRLMRTIQDSEWIGSPNLLLIENKDETGTGFSHFRLSFNQQRPPSDASEDTAVVAAEKG</sequence>
<dbReference type="GO" id="GO:0043107">
    <property type="term" value="P:type IV pilus-dependent motility"/>
    <property type="evidence" value="ECO:0007669"/>
    <property type="project" value="TreeGrafter"/>
</dbReference>
<evidence type="ECO:0000256" key="1">
    <source>
        <dbReference type="SAM" id="Coils"/>
    </source>
</evidence>
<dbReference type="GO" id="GO:0043683">
    <property type="term" value="P:type IV pilus assembly"/>
    <property type="evidence" value="ECO:0007669"/>
    <property type="project" value="TreeGrafter"/>
</dbReference>
<feature type="region of interest" description="Disordered" evidence="2">
    <location>
        <begin position="176"/>
        <end position="196"/>
    </location>
</feature>
<dbReference type="RefSeq" id="WP_201246586.1">
    <property type="nucleotide sequence ID" value="NZ_NHSF01000069.1"/>
</dbReference>
<dbReference type="PANTHER" id="PTHR40278">
    <property type="entry name" value="DNA UTILIZATION PROTEIN HOFN"/>
    <property type="match status" value="1"/>
</dbReference>
<organism evidence="4 5">
    <name type="scientific">Halochromatium salexigens</name>
    <name type="common">Chromatium salexigens</name>
    <dbReference type="NCBI Taxonomy" id="49447"/>
    <lineage>
        <taxon>Bacteria</taxon>
        <taxon>Pseudomonadati</taxon>
        <taxon>Pseudomonadota</taxon>
        <taxon>Gammaproteobacteria</taxon>
        <taxon>Chromatiales</taxon>
        <taxon>Chromatiaceae</taxon>
        <taxon>Halochromatium</taxon>
    </lineage>
</organism>
<dbReference type="Pfam" id="PF05137">
    <property type="entry name" value="PilN"/>
    <property type="match status" value="1"/>
</dbReference>
<keyword evidence="3" id="KW-0472">Membrane</keyword>
<protein>
    <submittedName>
        <fullName evidence="4">Pilus assembly protein PilN</fullName>
    </submittedName>
</protein>
<evidence type="ECO:0000313" key="5">
    <source>
        <dbReference type="Proteomes" id="UP001296967"/>
    </source>
</evidence>
<feature type="coiled-coil region" evidence="1">
    <location>
        <begin position="40"/>
        <end position="91"/>
    </location>
</feature>
<keyword evidence="3" id="KW-0812">Transmembrane</keyword>
<proteinExistence type="predicted"/>
<evidence type="ECO:0000313" key="4">
    <source>
        <dbReference type="EMBL" id="MBK5931749.1"/>
    </source>
</evidence>
<keyword evidence="1" id="KW-0175">Coiled coil</keyword>
<dbReference type="EMBL" id="NHSF01000069">
    <property type="protein sequence ID" value="MBK5931749.1"/>
    <property type="molecule type" value="Genomic_DNA"/>
</dbReference>
<dbReference type="AlphaFoldDB" id="A0AAJ0UHV6"/>
<dbReference type="InterPro" id="IPR007813">
    <property type="entry name" value="PilN"/>
</dbReference>
<keyword evidence="3" id="KW-1133">Transmembrane helix</keyword>
<dbReference type="Proteomes" id="UP001296967">
    <property type="component" value="Unassembled WGS sequence"/>
</dbReference>
<accession>A0AAJ0UHV6</accession>
<name>A0AAJ0UHV6_HALSE</name>
<reference evidence="4" key="2">
    <citation type="journal article" date="2020" name="Microorganisms">
        <title>Osmotic Adaptation and Compatible Solute Biosynthesis of Phototrophic Bacteria as Revealed from Genome Analyses.</title>
        <authorList>
            <person name="Imhoff J.F."/>
            <person name="Rahn T."/>
            <person name="Kunzel S."/>
            <person name="Keller A."/>
            <person name="Neulinger S.C."/>
        </authorList>
    </citation>
    <scope>NUCLEOTIDE SEQUENCE</scope>
    <source>
        <strain evidence="4">DSM 4395</strain>
    </source>
</reference>
<comment type="caution">
    <text evidence="4">The sequence shown here is derived from an EMBL/GenBank/DDBJ whole genome shotgun (WGS) entry which is preliminary data.</text>
</comment>
<feature type="transmembrane region" description="Helical" evidence="3">
    <location>
        <begin position="21"/>
        <end position="39"/>
    </location>
</feature>
<gene>
    <name evidence="4" type="ORF">CCR82_14760</name>
</gene>